<comment type="catalytic activity">
    <reaction evidence="3">
        <text>N-terminal L-alanyl-[ribosomal protein bS18] + acetyl-CoA = N-terminal N(alpha)-acetyl-L-alanyl-[ribosomal protein bS18] + CoA + H(+)</text>
        <dbReference type="Rhea" id="RHEA:43756"/>
        <dbReference type="Rhea" id="RHEA-COMP:10676"/>
        <dbReference type="Rhea" id="RHEA-COMP:10677"/>
        <dbReference type="ChEBI" id="CHEBI:15378"/>
        <dbReference type="ChEBI" id="CHEBI:57287"/>
        <dbReference type="ChEBI" id="CHEBI:57288"/>
        <dbReference type="ChEBI" id="CHEBI:64718"/>
        <dbReference type="ChEBI" id="CHEBI:83683"/>
        <dbReference type="EC" id="2.3.1.266"/>
    </reaction>
</comment>
<sequence length="162" mass="17762">MNAIAQPAAPRLVPMTVALVDAVSLIEQQAYAFPWSRGNFIDSIAAGYDMQVLQAEDGELIGYTVAMRGVDEVHLLNITVAPRWQRQGHGRALLAAVIDAVRATGLPTLLLEVRTSNEGARLLYESMGFLQIGLRRGYYPAPHGQREDAFVMALAMEPRDVE</sequence>
<dbReference type="PANTHER" id="PTHR43877">
    <property type="entry name" value="AMINOALKYLPHOSPHONATE N-ACETYLTRANSFERASE-RELATED-RELATED"/>
    <property type="match status" value="1"/>
</dbReference>
<evidence type="ECO:0000256" key="1">
    <source>
        <dbReference type="ARBA" id="ARBA00022679"/>
    </source>
</evidence>
<dbReference type="InterPro" id="IPR006464">
    <property type="entry name" value="AcTrfase_RimI/Ard1"/>
</dbReference>
<keyword evidence="5" id="KW-0687">Ribonucleoprotein</keyword>
<evidence type="ECO:0000259" key="4">
    <source>
        <dbReference type="PROSITE" id="PS51186"/>
    </source>
</evidence>
<proteinExistence type="inferred from homology"/>
<comment type="caution">
    <text evidence="3">Lacks conserved residue(s) required for the propagation of feature annotation.</text>
</comment>
<dbReference type="PROSITE" id="PS51186">
    <property type="entry name" value="GNAT"/>
    <property type="match status" value="1"/>
</dbReference>
<dbReference type="Pfam" id="PF00583">
    <property type="entry name" value="Acetyltransf_1"/>
    <property type="match status" value="1"/>
</dbReference>
<evidence type="ECO:0000313" key="5">
    <source>
        <dbReference type="EMBL" id="URI09830.1"/>
    </source>
</evidence>
<accession>A0ABY4SEV0</accession>
<dbReference type="HAMAP" id="MF_02210">
    <property type="entry name" value="RimI"/>
    <property type="match status" value="1"/>
</dbReference>
<keyword evidence="2 3" id="KW-0012">Acyltransferase</keyword>
<reference evidence="5" key="1">
    <citation type="submission" date="2022-05" db="EMBL/GenBank/DDBJ databases">
        <title>An RpoN-dependent PEP-CTERM gene is involved in floc formation of an Aquincola tertiaricarbonis strain.</title>
        <authorList>
            <person name="Qiu D."/>
            <person name="Xia M."/>
        </authorList>
    </citation>
    <scope>NUCLEOTIDE SEQUENCE</scope>
    <source>
        <strain evidence="5">RN12</strain>
    </source>
</reference>
<comment type="subcellular location">
    <subcellularLocation>
        <location evidence="3">Cytoplasm</location>
    </subcellularLocation>
</comment>
<gene>
    <name evidence="3 5" type="primary">rimI</name>
    <name evidence="5" type="ORF">MW290_30255</name>
</gene>
<dbReference type="InterPro" id="IPR000182">
    <property type="entry name" value="GNAT_dom"/>
</dbReference>
<comment type="function">
    <text evidence="3">Acetylates the N-terminal alanine of ribosomal protein bS18.</text>
</comment>
<feature type="domain" description="N-acetyltransferase" evidence="4">
    <location>
        <begin position="10"/>
        <end position="157"/>
    </location>
</feature>
<protein>
    <recommendedName>
        <fullName evidence="3">[Ribosomal protein bS18]-alanine N-acetyltransferase</fullName>
        <ecNumber evidence="3">2.3.1.266</ecNumber>
    </recommendedName>
</protein>
<feature type="active site" description="Proton donor" evidence="3">
    <location>
        <position position="124"/>
    </location>
</feature>
<dbReference type="CDD" id="cd04301">
    <property type="entry name" value="NAT_SF"/>
    <property type="match status" value="1"/>
</dbReference>
<dbReference type="EMBL" id="CP097636">
    <property type="protein sequence ID" value="URI09830.1"/>
    <property type="molecule type" value="Genomic_DNA"/>
</dbReference>
<dbReference type="InterPro" id="IPR043690">
    <property type="entry name" value="RimI"/>
</dbReference>
<dbReference type="GO" id="GO:0008999">
    <property type="term" value="F:protein-N-terminal-alanine acetyltransferase activity"/>
    <property type="evidence" value="ECO:0007669"/>
    <property type="project" value="UniProtKB-EC"/>
</dbReference>
<name>A0ABY4SEV0_AQUTE</name>
<keyword evidence="3" id="KW-0963">Cytoplasm</keyword>
<keyword evidence="5" id="KW-0689">Ribosomal protein</keyword>
<dbReference type="InterPro" id="IPR050832">
    <property type="entry name" value="Bact_Acetyltransf"/>
</dbReference>
<feature type="binding site" evidence="3">
    <location>
        <position position="117"/>
    </location>
    <ligand>
        <name>acetyl-CoA</name>
        <dbReference type="ChEBI" id="CHEBI:57288"/>
    </ligand>
</feature>
<dbReference type="Proteomes" id="UP001056201">
    <property type="component" value="Chromosome 2"/>
</dbReference>
<dbReference type="Gene3D" id="3.40.630.30">
    <property type="match status" value="1"/>
</dbReference>
<keyword evidence="6" id="KW-1185">Reference proteome</keyword>
<evidence type="ECO:0000313" key="6">
    <source>
        <dbReference type="Proteomes" id="UP001056201"/>
    </source>
</evidence>
<dbReference type="InterPro" id="IPR016181">
    <property type="entry name" value="Acyl_CoA_acyltransferase"/>
</dbReference>
<feature type="active site" description="Proton acceptor" evidence="3">
    <location>
        <position position="112"/>
    </location>
</feature>
<organism evidence="5 6">
    <name type="scientific">Aquincola tertiaricarbonis</name>
    <dbReference type="NCBI Taxonomy" id="391953"/>
    <lineage>
        <taxon>Bacteria</taxon>
        <taxon>Pseudomonadati</taxon>
        <taxon>Pseudomonadota</taxon>
        <taxon>Betaproteobacteria</taxon>
        <taxon>Burkholderiales</taxon>
        <taxon>Sphaerotilaceae</taxon>
        <taxon>Aquincola</taxon>
    </lineage>
</organism>
<evidence type="ECO:0000256" key="3">
    <source>
        <dbReference type="HAMAP-Rule" id="MF_02210"/>
    </source>
</evidence>
<dbReference type="SUPFAM" id="SSF55729">
    <property type="entry name" value="Acyl-CoA N-acyltransferases (Nat)"/>
    <property type="match status" value="1"/>
</dbReference>
<dbReference type="RefSeq" id="WP_250198053.1">
    <property type="nucleotide sequence ID" value="NZ_CP097636.1"/>
</dbReference>
<comment type="similarity">
    <text evidence="3">Belongs to the acetyltransferase family. RimI subfamily.</text>
</comment>
<keyword evidence="1 3" id="KW-0808">Transferase</keyword>
<dbReference type="EC" id="2.3.1.266" evidence="3"/>
<dbReference type="GO" id="GO:0005840">
    <property type="term" value="C:ribosome"/>
    <property type="evidence" value="ECO:0007669"/>
    <property type="project" value="UniProtKB-KW"/>
</dbReference>
<evidence type="ECO:0000256" key="2">
    <source>
        <dbReference type="ARBA" id="ARBA00023315"/>
    </source>
</evidence>
<dbReference type="NCBIfam" id="TIGR01575">
    <property type="entry name" value="rimI"/>
    <property type="match status" value="1"/>
</dbReference>